<proteinExistence type="predicted"/>
<dbReference type="InterPro" id="IPR050194">
    <property type="entry name" value="Glycosyltransferase_grp1"/>
</dbReference>
<sequence length="127" mass="13941">ASDVFVFPTIYEPFGLVIVEAMASGLPVITSRVAGAADLIIDGVNGLLLRAPSDVNDLAAKIELLLSNTELRKTMGEHARESAEKISWDRVAQKTIDVYNRILSRPNLERPWVSMPGRLQKNFHGIG</sequence>
<protein>
    <recommendedName>
        <fullName evidence="1">Glycosyl transferase family 1 domain-containing protein</fullName>
    </recommendedName>
</protein>
<dbReference type="AlphaFoldDB" id="X1PY72"/>
<reference evidence="2" key="1">
    <citation type="journal article" date="2014" name="Front. Microbiol.">
        <title>High frequency of phylogenetically diverse reductive dehalogenase-homologous genes in deep subseafloor sedimentary metagenomes.</title>
        <authorList>
            <person name="Kawai M."/>
            <person name="Futagami T."/>
            <person name="Toyoda A."/>
            <person name="Takaki Y."/>
            <person name="Nishi S."/>
            <person name="Hori S."/>
            <person name="Arai W."/>
            <person name="Tsubouchi T."/>
            <person name="Morono Y."/>
            <person name="Uchiyama I."/>
            <person name="Ito T."/>
            <person name="Fujiyama A."/>
            <person name="Inagaki F."/>
            <person name="Takami H."/>
        </authorList>
    </citation>
    <scope>NUCLEOTIDE SEQUENCE</scope>
    <source>
        <strain evidence="2">Expedition CK06-06</strain>
    </source>
</reference>
<dbReference type="GO" id="GO:0016758">
    <property type="term" value="F:hexosyltransferase activity"/>
    <property type="evidence" value="ECO:0007669"/>
    <property type="project" value="TreeGrafter"/>
</dbReference>
<accession>X1PY72</accession>
<dbReference type="PANTHER" id="PTHR45947">
    <property type="entry name" value="SULFOQUINOVOSYL TRANSFERASE SQD2"/>
    <property type="match status" value="1"/>
</dbReference>
<dbReference type="InterPro" id="IPR001296">
    <property type="entry name" value="Glyco_trans_1"/>
</dbReference>
<feature type="domain" description="Glycosyl transferase family 1" evidence="1">
    <location>
        <begin position="2"/>
        <end position="81"/>
    </location>
</feature>
<dbReference type="PANTHER" id="PTHR45947:SF3">
    <property type="entry name" value="SULFOQUINOVOSYL TRANSFERASE SQD2"/>
    <property type="match status" value="1"/>
</dbReference>
<comment type="caution">
    <text evidence="2">The sequence shown here is derived from an EMBL/GenBank/DDBJ whole genome shotgun (WGS) entry which is preliminary data.</text>
</comment>
<gene>
    <name evidence="2" type="ORF">S06H3_60763</name>
</gene>
<feature type="non-terminal residue" evidence="2">
    <location>
        <position position="1"/>
    </location>
</feature>
<dbReference type="Pfam" id="PF00534">
    <property type="entry name" value="Glycos_transf_1"/>
    <property type="match status" value="1"/>
</dbReference>
<dbReference type="Gene3D" id="3.40.50.2000">
    <property type="entry name" value="Glycogen Phosphorylase B"/>
    <property type="match status" value="2"/>
</dbReference>
<dbReference type="CDD" id="cd03801">
    <property type="entry name" value="GT4_PimA-like"/>
    <property type="match status" value="1"/>
</dbReference>
<evidence type="ECO:0000259" key="1">
    <source>
        <dbReference type="Pfam" id="PF00534"/>
    </source>
</evidence>
<dbReference type="SUPFAM" id="SSF53756">
    <property type="entry name" value="UDP-Glycosyltransferase/glycogen phosphorylase"/>
    <property type="match status" value="1"/>
</dbReference>
<name>X1PY72_9ZZZZ</name>
<evidence type="ECO:0000313" key="2">
    <source>
        <dbReference type="EMBL" id="GAI47456.1"/>
    </source>
</evidence>
<organism evidence="2">
    <name type="scientific">marine sediment metagenome</name>
    <dbReference type="NCBI Taxonomy" id="412755"/>
    <lineage>
        <taxon>unclassified sequences</taxon>
        <taxon>metagenomes</taxon>
        <taxon>ecological metagenomes</taxon>
    </lineage>
</organism>
<dbReference type="EMBL" id="BARV01039699">
    <property type="protein sequence ID" value="GAI47456.1"/>
    <property type="molecule type" value="Genomic_DNA"/>
</dbReference>